<evidence type="ECO:0000313" key="1">
    <source>
        <dbReference type="EMBL" id="MDC0679213.1"/>
    </source>
</evidence>
<evidence type="ECO:0000313" key="2">
    <source>
        <dbReference type="Proteomes" id="UP001217485"/>
    </source>
</evidence>
<reference evidence="1 2" key="1">
    <citation type="submission" date="2023-01" db="EMBL/GenBank/DDBJ databases">
        <title>Minimal conservation of predation-associated metabolite biosynthetic gene clusters underscores biosynthetic potential of Myxococcota including descriptions for ten novel species: Archangium lansinium sp. nov., Myxococcus landrumus sp. nov., Nannocystis bai.</title>
        <authorList>
            <person name="Ahearne A."/>
            <person name="Stevens C."/>
            <person name="Dowd S."/>
        </authorList>
    </citation>
    <scope>NUCLEOTIDE SEQUENCE [LARGE SCALE GENOMIC DNA]</scope>
    <source>
        <strain evidence="1 2">WIWO2</strain>
    </source>
</reference>
<accession>A0ABT5BYJ4</accession>
<dbReference type="RefSeq" id="WP_272096167.1">
    <property type="nucleotide sequence ID" value="NZ_JAQNDK010000002.1"/>
</dbReference>
<proteinExistence type="predicted"/>
<sequence length="305" mass="35006">MDFQDLFRKMKHDPRDPDPWLALYLDRSLPIDERAKAAFLKSQRSTTRRVVMPIIRPFARLSISGIKLMKILVPASWQSPWLLHRSIYWGLRLFVAPEANYLILRHFTIGTEILKFIEDNVPGIHIETTTPLRTRRLEDLLDNTFTVHDLTFYNFIIELNEKLRAEGREIEPRKEIDFSAITDDDASIGDLPNTWLNIVDLQTAIEIYTPLYALFLSDHHFWRASNSLQLDEIIALYVGKILNDPLPVALVHNHHPMVPSSTLEAGFRLTLHGLDSETLHGHLRKLKAEAKRAAAPGSPRAVTIS</sequence>
<dbReference type="EMBL" id="JAQNDK010000002">
    <property type="protein sequence ID" value="MDC0679213.1"/>
    <property type="molecule type" value="Genomic_DNA"/>
</dbReference>
<gene>
    <name evidence="1" type="ORF">POL72_15825</name>
</gene>
<dbReference type="InterPro" id="IPR054268">
    <property type="entry name" value="DUF6999"/>
</dbReference>
<organism evidence="1 2">
    <name type="scientific">Sorangium atrum</name>
    <dbReference type="NCBI Taxonomy" id="2995308"/>
    <lineage>
        <taxon>Bacteria</taxon>
        <taxon>Pseudomonadati</taxon>
        <taxon>Myxococcota</taxon>
        <taxon>Polyangia</taxon>
        <taxon>Polyangiales</taxon>
        <taxon>Polyangiaceae</taxon>
        <taxon>Sorangium</taxon>
    </lineage>
</organism>
<keyword evidence="2" id="KW-1185">Reference proteome</keyword>
<comment type="caution">
    <text evidence="1">The sequence shown here is derived from an EMBL/GenBank/DDBJ whole genome shotgun (WGS) entry which is preliminary data.</text>
</comment>
<name>A0ABT5BYJ4_9BACT</name>
<protein>
    <submittedName>
        <fullName evidence="1">Uncharacterized protein</fullName>
    </submittedName>
</protein>
<dbReference type="Pfam" id="PF22523">
    <property type="entry name" value="DUF6999"/>
    <property type="match status" value="1"/>
</dbReference>
<dbReference type="Proteomes" id="UP001217485">
    <property type="component" value="Unassembled WGS sequence"/>
</dbReference>